<accession>A0ACD0NSQ4</accession>
<dbReference type="Proteomes" id="UP000245626">
    <property type="component" value="Unassembled WGS sequence"/>
</dbReference>
<protein>
    <submittedName>
        <fullName evidence="1">Uncharacterized protein</fullName>
    </submittedName>
</protein>
<sequence length="323" mass="36028">MAHKPTKYNFTTVTGFFLYDDANGKPETLPAIAPNFGLKEGQTWSKVVENVSRLNRESKDGSLYKLIYSARHGEGYHNLAEAKYGTEAWDDYWSKLYTDGEIVWGPDPNLTAVGIGQAQDAHRAWKEQVKKSKEGSDHAPLPSRLYSSPLTRSADTLRYTWQGILLPESKDQSSSSFTSNGGLLGKLSGIVGELSEDLGRVGGGHHVQPLIKEGFRETYGEHTCDKRSDRSTIHKRFPGYLFEPGFREEDPLWTEERETDQHIVNRVKDALNQVFVQERKAQVISLTSHSGVMKALFQATGHYVVSPKTGALIPFIVKGTPSN</sequence>
<name>A0ACD0NSQ4_9BASI</name>
<evidence type="ECO:0000313" key="2">
    <source>
        <dbReference type="Proteomes" id="UP000245626"/>
    </source>
</evidence>
<keyword evidence="2" id="KW-1185">Reference proteome</keyword>
<reference evidence="1 2" key="1">
    <citation type="journal article" date="2018" name="Mol. Biol. Evol.">
        <title>Broad Genomic Sampling Reveals a Smut Pathogenic Ancestry of the Fungal Clade Ustilaginomycotina.</title>
        <authorList>
            <person name="Kijpornyongpan T."/>
            <person name="Mondo S.J."/>
            <person name="Barry K."/>
            <person name="Sandor L."/>
            <person name="Lee J."/>
            <person name="Lipzen A."/>
            <person name="Pangilinan J."/>
            <person name="LaButti K."/>
            <person name="Hainaut M."/>
            <person name="Henrissat B."/>
            <person name="Grigoriev I.V."/>
            <person name="Spatafora J.W."/>
            <person name="Aime M.C."/>
        </authorList>
    </citation>
    <scope>NUCLEOTIDE SEQUENCE [LARGE SCALE GENOMIC DNA]</scope>
    <source>
        <strain evidence="1 2">SA 807</strain>
    </source>
</reference>
<dbReference type="EMBL" id="KZ820136">
    <property type="protein sequence ID" value="PWN48831.1"/>
    <property type="molecule type" value="Genomic_DNA"/>
</dbReference>
<gene>
    <name evidence="1" type="ORF">IE53DRAFT_175965</name>
</gene>
<proteinExistence type="predicted"/>
<evidence type="ECO:0000313" key="1">
    <source>
        <dbReference type="EMBL" id="PWN48831.1"/>
    </source>
</evidence>
<organism evidence="1 2">
    <name type="scientific">Violaceomyces palustris</name>
    <dbReference type="NCBI Taxonomy" id="1673888"/>
    <lineage>
        <taxon>Eukaryota</taxon>
        <taxon>Fungi</taxon>
        <taxon>Dikarya</taxon>
        <taxon>Basidiomycota</taxon>
        <taxon>Ustilaginomycotina</taxon>
        <taxon>Ustilaginomycetes</taxon>
        <taxon>Violaceomycetales</taxon>
        <taxon>Violaceomycetaceae</taxon>
        <taxon>Violaceomyces</taxon>
    </lineage>
</organism>